<dbReference type="Pfam" id="PF00806">
    <property type="entry name" value="PUF"/>
    <property type="match status" value="5"/>
</dbReference>
<feature type="repeat" description="Pumilio" evidence="1">
    <location>
        <begin position="77"/>
        <end position="112"/>
    </location>
</feature>
<reference evidence="3" key="1">
    <citation type="submission" date="2021-02" db="EMBL/GenBank/DDBJ databases">
        <authorList>
            <person name="Bekaert M."/>
        </authorList>
    </citation>
    <scope>NUCLEOTIDE SEQUENCE</scope>
    <source>
        <strain evidence="3">IoA-00</strain>
    </source>
</reference>
<evidence type="ECO:0000259" key="2">
    <source>
        <dbReference type="PROSITE" id="PS50303"/>
    </source>
</evidence>
<name>A0A7R8CPS0_LEPSM</name>
<protein>
    <submittedName>
        <fullName evidence="3">PUM</fullName>
    </submittedName>
</protein>
<dbReference type="Proteomes" id="UP000675881">
    <property type="component" value="Chromosome 3"/>
</dbReference>
<dbReference type="GO" id="GO:0003730">
    <property type="term" value="F:mRNA 3'-UTR binding"/>
    <property type="evidence" value="ECO:0007669"/>
    <property type="project" value="TreeGrafter"/>
</dbReference>
<proteinExistence type="predicted"/>
<keyword evidence="4" id="KW-1185">Reference proteome</keyword>
<organism evidence="3 4">
    <name type="scientific">Lepeophtheirus salmonis</name>
    <name type="common">Salmon louse</name>
    <name type="synonym">Caligus salmonis</name>
    <dbReference type="NCBI Taxonomy" id="72036"/>
    <lineage>
        <taxon>Eukaryota</taxon>
        <taxon>Metazoa</taxon>
        <taxon>Ecdysozoa</taxon>
        <taxon>Arthropoda</taxon>
        <taxon>Crustacea</taxon>
        <taxon>Multicrustacea</taxon>
        <taxon>Hexanauplia</taxon>
        <taxon>Copepoda</taxon>
        <taxon>Siphonostomatoida</taxon>
        <taxon>Caligidae</taxon>
        <taxon>Lepeophtheirus</taxon>
    </lineage>
</organism>
<dbReference type="AlphaFoldDB" id="A0A7R8CPS0"/>
<dbReference type="GO" id="GO:0005737">
    <property type="term" value="C:cytoplasm"/>
    <property type="evidence" value="ECO:0007669"/>
    <property type="project" value="TreeGrafter"/>
</dbReference>
<evidence type="ECO:0000313" key="4">
    <source>
        <dbReference type="Proteomes" id="UP000675881"/>
    </source>
</evidence>
<dbReference type="GO" id="GO:0010608">
    <property type="term" value="P:post-transcriptional regulation of gene expression"/>
    <property type="evidence" value="ECO:0007669"/>
    <property type="project" value="TreeGrafter"/>
</dbReference>
<dbReference type="PANTHER" id="PTHR12537:SF12">
    <property type="entry name" value="MATERNAL PROTEIN PUMILIO"/>
    <property type="match status" value="1"/>
</dbReference>
<evidence type="ECO:0000256" key="1">
    <source>
        <dbReference type="PROSITE-ProRule" id="PRU00317"/>
    </source>
</evidence>
<dbReference type="PROSITE" id="PS50303">
    <property type="entry name" value="PUM_HD"/>
    <property type="match status" value="1"/>
</dbReference>
<feature type="repeat" description="Pumilio" evidence="1">
    <location>
        <begin position="26"/>
        <end position="61"/>
    </location>
</feature>
<dbReference type="GO" id="GO:0005634">
    <property type="term" value="C:nucleus"/>
    <property type="evidence" value="ECO:0007669"/>
    <property type="project" value="TreeGrafter"/>
</dbReference>
<dbReference type="InterPro" id="IPR033712">
    <property type="entry name" value="Pumilio_RNA-bd"/>
</dbReference>
<evidence type="ECO:0000313" key="3">
    <source>
        <dbReference type="EMBL" id="CAF2888750.1"/>
    </source>
</evidence>
<dbReference type="SUPFAM" id="SSF48371">
    <property type="entry name" value="ARM repeat"/>
    <property type="match status" value="1"/>
</dbReference>
<feature type="domain" description="PUM-HD" evidence="2">
    <location>
        <begin position="1"/>
        <end position="252"/>
    </location>
</feature>
<dbReference type="InterPro" id="IPR016024">
    <property type="entry name" value="ARM-type_fold"/>
</dbReference>
<feature type="repeat" description="Pumilio" evidence="1">
    <location>
        <begin position="113"/>
        <end position="148"/>
    </location>
</feature>
<dbReference type="EMBL" id="HG994582">
    <property type="protein sequence ID" value="CAF2888750.1"/>
    <property type="molecule type" value="Genomic_DNA"/>
</dbReference>
<dbReference type="InterPro" id="IPR033133">
    <property type="entry name" value="PUM-HD"/>
</dbReference>
<dbReference type="PROSITE" id="PS50302">
    <property type="entry name" value="PUM"/>
    <property type="match status" value="5"/>
</dbReference>
<feature type="repeat" description="Pumilio" evidence="1">
    <location>
        <begin position="149"/>
        <end position="184"/>
    </location>
</feature>
<dbReference type="InterPro" id="IPR001313">
    <property type="entry name" value="Pumilio_RNA-bd_rpt"/>
</dbReference>
<dbReference type="OrthoDB" id="668540at2759"/>
<gene>
    <name evidence="3" type="ORF">LSAA_7432</name>
</gene>
<sequence>MCLETTSFKSFLIFGTIDQKDALVQKLRSHVQPLALQMYGCRVIQKALESITLEQQKLIIAELEGNVLKCVKDQNGNHVAKFFSLSTHPYGCRVIQRILEHCKPEQTTPILEELHQNMSDLLQDQYGNYVVQHVLEHGNVDDKSKIVSAVRGHVLALSQHKFASNVVEKCVQNASRPERAVLIDEVCSLEGAQCPLHLMMKDPYANYVVQKMIDVAEPSQRKILMHKIKPHVSTLRKYTYGKHILAKLEKYFLKNNTDLGPIGPPDLFVIAGSI</sequence>
<dbReference type="Gene3D" id="1.25.10.10">
    <property type="entry name" value="Leucine-rich Repeat Variant"/>
    <property type="match status" value="2"/>
</dbReference>
<accession>A0A7R8CPS0</accession>
<dbReference type="PANTHER" id="PTHR12537">
    <property type="entry name" value="RNA BINDING PROTEIN PUMILIO-RELATED"/>
    <property type="match status" value="1"/>
</dbReference>
<feature type="repeat" description="Pumilio" evidence="1">
    <location>
        <begin position="188"/>
        <end position="226"/>
    </location>
</feature>
<dbReference type="InterPro" id="IPR011989">
    <property type="entry name" value="ARM-like"/>
</dbReference>
<dbReference type="CDD" id="cd07920">
    <property type="entry name" value="Pumilio"/>
    <property type="match status" value="1"/>
</dbReference>
<dbReference type="SMART" id="SM00025">
    <property type="entry name" value="Pumilio"/>
    <property type="match status" value="5"/>
</dbReference>